<feature type="transmembrane region" description="Helical" evidence="1">
    <location>
        <begin position="20"/>
        <end position="46"/>
    </location>
</feature>
<comment type="caution">
    <text evidence="2">The sequence shown here is derived from an EMBL/GenBank/DDBJ whole genome shotgun (WGS) entry which is preliminary data.</text>
</comment>
<dbReference type="EMBL" id="CM029052">
    <property type="protein sequence ID" value="KAG2557831.1"/>
    <property type="molecule type" value="Genomic_DNA"/>
</dbReference>
<dbReference type="Proteomes" id="UP000823388">
    <property type="component" value="Chromosome 8N"/>
</dbReference>
<evidence type="ECO:0000256" key="1">
    <source>
        <dbReference type="SAM" id="Phobius"/>
    </source>
</evidence>
<gene>
    <name evidence="2" type="ORF">PVAP13_8NG172400</name>
</gene>
<evidence type="ECO:0000313" key="2">
    <source>
        <dbReference type="EMBL" id="KAG2557831.1"/>
    </source>
</evidence>
<evidence type="ECO:0000313" key="3">
    <source>
        <dbReference type="Proteomes" id="UP000823388"/>
    </source>
</evidence>
<keyword evidence="1" id="KW-0812">Transmembrane</keyword>
<keyword evidence="1" id="KW-0472">Membrane</keyword>
<organism evidence="2 3">
    <name type="scientific">Panicum virgatum</name>
    <name type="common">Blackwell switchgrass</name>
    <dbReference type="NCBI Taxonomy" id="38727"/>
    <lineage>
        <taxon>Eukaryota</taxon>
        <taxon>Viridiplantae</taxon>
        <taxon>Streptophyta</taxon>
        <taxon>Embryophyta</taxon>
        <taxon>Tracheophyta</taxon>
        <taxon>Spermatophyta</taxon>
        <taxon>Magnoliopsida</taxon>
        <taxon>Liliopsida</taxon>
        <taxon>Poales</taxon>
        <taxon>Poaceae</taxon>
        <taxon>PACMAD clade</taxon>
        <taxon>Panicoideae</taxon>
        <taxon>Panicodae</taxon>
        <taxon>Paniceae</taxon>
        <taxon>Panicinae</taxon>
        <taxon>Panicum</taxon>
        <taxon>Panicum sect. Hiantes</taxon>
    </lineage>
</organism>
<keyword evidence="3" id="KW-1185">Reference proteome</keyword>
<protein>
    <submittedName>
        <fullName evidence="2">Uncharacterized protein</fullName>
    </submittedName>
</protein>
<sequence>MPPKASLATDLVSTTPSFSGFVVTLLCLYVATAFLLAMPVVAIMAGERGTDARRRRRGRSIQLTDDRALAPRRVLVQQSAAASWLQHPLPTPTAPGTAGVAATA</sequence>
<dbReference type="AlphaFoldDB" id="A0A8T0P6M8"/>
<name>A0A8T0P6M8_PANVG</name>
<reference evidence="2" key="1">
    <citation type="submission" date="2020-05" db="EMBL/GenBank/DDBJ databases">
        <title>WGS assembly of Panicum virgatum.</title>
        <authorList>
            <person name="Lovell J.T."/>
            <person name="Jenkins J."/>
            <person name="Shu S."/>
            <person name="Juenger T.E."/>
            <person name="Schmutz J."/>
        </authorList>
    </citation>
    <scope>NUCLEOTIDE SEQUENCE</scope>
    <source>
        <strain evidence="2">AP13</strain>
    </source>
</reference>
<proteinExistence type="predicted"/>
<keyword evidence="1" id="KW-1133">Transmembrane helix</keyword>
<accession>A0A8T0P6M8</accession>